<dbReference type="WBParaSite" id="ACRNAN_scaffold351.g30627.t1">
    <property type="protein sequence ID" value="ACRNAN_scaffold351.g30627.t1"/>
    <property type="gene ID" value="ACRNAN_scaffold351.g30627"/>
</dbReference>
<reference evidence="2" key="1">
    <citation type="submission" date="2022-11" db="UniProtKB">
        <authorList>
            <consortium name="WormBaseParasite"/>
        </authorList>
    </citation>
    <scope>IDENTIFICATION</scope>
</reference>
<evidence type="ECO:0000313" key="1">
    <source>
        <dbReference type="Proteomes" id="UP000887540"/>
    </source>
</evidence>
<organism evidence="1 2">
    <name type="scientific">Acrobeloides nanus</name>
    <dbReference type="NCBI Taxonomy" id="290746"/>
    <lineage>
        <taxon>Eukaryota</taxon>
        <taxon>Metazoa</taxon>
        <taxon>Ecdysozoa</taxon>
        <taxon>Nematoda</taxon>
        <taxon>Chromadorea</taxon>
        <taxon>Rhabditida</taxon>
        <taxon>Tylenchina</taxon>
        <taxon>Cephalobomorpha</taxon>
        <taxon>Cephaloboidea</taxon>
        <taxon>Cephalobidae</taxon>
        <taxon>Acrobeloides</taxon>
    </lineage>
</organism>
<name>A0A914DSP9_9BILA</name>
<sequence>MQILLLPVQTIELPDISPLKWFKKFIFRTKITRSTTDIPDNSYDSYENNGPGTVSIEIISVKVCHKDSDCSKGKICYYGGCY</sequence>
<accession>A0A914DSP9</accession>
<evidence type="ECO:0000313" key="2">
    <source>
        <dbReference type="WBParaSite" id="ACRNAN_scaffold351.g30627.t1"/>
    </source>
</evidence>
<protein>
    <submittedName>
        <fullName evidence="2">Uncharacterized protein</fullName>
    </submittedName>
</protein>
<dbReference type="Proteomes" id="UP000887540">
    <property type="component" value="Unplaced"/>
</dbReference>
<dbReference type="AlphaFoldDB" id="A0A914DSP9"/>
<keyword evidence="1" id="KW-1185">Reference proteome</keyword>
<proteinExistence type="predicted"/>